<comment type="caution">
    <text evidence="2">The sequence shown here is derived from an EMBL/GenBank/DDBJ whole genome shotgun (WGS) entry which is preliminary data.</text>
</comment>
<reference evidence="2 3" key="1">
    <citation type="submission" date="2017-06" db="EMBL/GenBank/DDBJ databases">
        <title>Ensifer strains isolated from leguminous trees and herbs display diverse denitrification phenotypes with some acting as strong N2O sinks.</title>
        <authorList>
            <person name="Woliy K."/>
            <person name="Mania D."/>
            <person name="Bakken L.R."/>
            <person name="Frostegard A."/>
        </authorList>
    </citation>
    <scope>NUCLEOTIDE SEQUENCE [LARGE SCALE GENOMIC DNA]</scope>
    <source>
        <strain evidence="2 3">AC50a</strain>
    </source>
</reference>
<organism evidence="2 3">
    <name type="scientific">Rhizobium meliloti</name>
    <name type="common">Ensifer meliloti</name>
    <name type="synonym">Sinorhizobium meliloti</name>
    <dbReference type="NCBI Taxonomy" id="382"/>
    <lineage>
        <taxon>Bacteria</taxon>
        <taxon>Pseudomonadati</taxon>
        <taxon>Pseudomonadota</taxon>
        <taxon>Alphaproteobacteria</taxon>
        <taxon>Hyphomicrobiales</taxon>
        <taxon>Rhizobiaceae</taxon>
        <taxon>Sinorhizobium/Ensifer group</taxon>
        <taxon>Sinorhizobium</taxon>
    </lineage>
</organism>
<name>A0A2J0YSW8_RHIML</name>
<evidence type="ECO:0000256" key="1">
    <source>
        <dbReference type="SAM" id="MobiDB-lite"/>
    </source>
</evidence>
<dbReference type="Proteomes" id="UP000231987">
    <property type="component" value="Unassembled WGS sequence"/>
</dbReference>
<evidence type="ECO:0000313" key="3">
    <source>
        <dbReference type="Proteomes" id="UP000231987"/>
    </source>
</evidence>
<feature type="compositionally biased region" description="Basic and acidic residues" evidence="1">
    <location>
        <begin position="29"/>
        <end position="45"/>
    </location>
</feature>
<dbReference type="AlphaFoldDB" id="A0A2J0YSW8"/>
<gene>
    <name evidence="2" type="ORF">CEJ86_32635</name>
</gene>
<dbReference type="EMBL" id="NJGD01000040">
    <property type="protein sequence ID" value="PJR08603.1"/>
    <property type="molecule type" value="Genomic_DNA"/>
</dbReference>
<feature type="region of interest" description="Disordered" evidence="1">
    <location>
        <begin position="29"/>
        <end position="48"/>
    </location>
</feature>
<sequence>MEERMADNLKKKGGDRELVSEQAYEVAYSRRSESRGTPRKGDGIFRQDIGATGLTDGLTPLRPTRSALEFMGALPN</sequence>
<evidence type="ECO:0000313" key="2">
    <source>
        <dbReference type="EMBL" id="PJR08603.1"/>
    </source>
</evidence>
<protein>
    <submittedName>
        <fullName evidence="2">Uncharacterized protein</fullName>
    </submittedName>
</protein>
<accession>A0A2J0YSW8</accession>
<proteinExistence type="predicted"/>